<reference evidence="1 2" key="1">
    <citation type="submission" date="2023-07" db="EMBL/GenBank/DDBJ databases">
        <title>Functional and genomic diversity of the sorghum phyllosphere microbiome.</title>
        <authorList>
            <person name="Shade A."/>
        </authorList>
    </citation>
    <scope>NUCLEOTIDE SEQUENCE [LARGE SCALE GENOMIC DNA]</scope>
    <source>
        <strain evidence="1 2">SORGH_AS_0892</strain>
    </source>
</reference>
<dbReference type="EMBL" id="JAUTBA010000001">
    <property type="protein sequence ID" value="MDQ1148648.1"/>
    <property type="molecule type" value="Genomic_DNA"/>
</dbReference>
<organism evidence="1 2">
    <name type="scientific">Sphingobacterium zeae</name>
    <dbReference type="NCBI Taxonomy" id="1776859"/>
    <lineage>
        <taxon>Bacteria</taxon>
        <taxon>Pseudomonadati</taxon>
        <taxon>Bacteroidota</taxon>
        <taxon>Sphingobacteriia</taxon>
        <taxon>Sphingobacteriales</taxon>
        <taxon>Sphingobacteriaceae</taxon>
        <taxon>Sphingobacterium</taxon>
    </lineage>
</organism>
<gene>
    <name evidence="1" type="ORF">QE382_000632</name>
</gene>
<proteinExistence type="predicted"/>
<keyword evidence="2" id="KW-1185">Reference proteome</keyword>
<accession>A0ABU0U343</accession>
<evidence type="ECO:0008006" key="3">
    <source>
        <dbReference type="Google" id="ProtNLM"/>
    </source>
</evidence>
<comment type="caution">
    <text evidence="1">The sequence shown here is derived from an EMBL/GenBank/DDBJ whole genome shotgun (WGS) entry which is preliminary data.</text>
</comment>
<evidence type="ECO:0000313" key="2">
    <source>
        <dbReference type="Proteomes" id="UP001244640"/>
    </source>
</evidence>
<protein>
    <recommendedName>
        <fullName evidence="3">Biopolymer transporter ExbD</fullName>
    </recommendedName>
</protein>
<sequence length="30" mass="3230">MSSFQGNGVGMVGIEDNLFIPVNLAFLVFI</sequence>
<dbReference type="Proteomes" id="UP001244640">
    <property type="component" value="Unassembled WGS sequence"/>
</dbReference>
<name>A0ABU0U343_9SPHI</name>
<evidence type="ECO:0000313" key="1">
    <source>
        <dbReference type="EMBL" id="MDQ1148648.1"/>
    </source>
</evidence>